<evidence type="ECO:0000313" key="7">
    <source>
        <dbReference type="EMBL" id="AXR07822.1"/>
    </source>
</evidence>
<dbReference type="InterPro" id="IPR019734">
    <property type="entry name" value="TPR_rpt"/>
</dbReference>
<evidence type="ECO:0000256" key="5">
    <source>
        <dbReference type="PROSITE-ProRule" id="PRU00339"/>
    </source>
</evidence>
<dbReference type="SUPFAM" id="SSF48452">
    <property type="entry name" value="TPR-like"/>
    <property type="match status" value="2"/>
</dbReference>
<dbReference type="SMART" id="SM00028">
    <property type="entry name" value="TPR"/>
    <property type="match status" value="6"/>
</dbReference>
<dbReference type="InterPro" id="IPR011990">
    <property type="entry name" value="TPR-like_helical_dom_sf"/>
</dbReference>
<dbReference type="PROSITE" id="PS50011">
    <property type="entry name" value="PROTEIN_KINASE_DOM"/>
    <property type="match status" value="1"/>
</dbReference>
<feature type="repeat" description="TPR" evidence="5">
    <location>
        <begin position="531"/>
        <end position="564"/>
    </location>
</feature>
<dbReference type="CDD" id="cd14014">
    <property type="entry name" value="STKc_PknB_like"/>
    <property type="match status" value="1"/>
</dbReference>
<name>A0A346NQL5_9ALTE</name>
<dbReference type="Gene3D" id="1.10.510.10">
    <property type="entry name" value="Transferase(Phosphotransferase) domain 1"/>
    <property type="match status" value="1"/>
</dbReference>
<dbReference type="GO" id="GO:0005524">
    <property type="term" value="F:ATP binding"/>
    <property type="evidence" value="ECO:0007669"/>
    <property type="project" value="UniProtKB-KW"/>
</dbReference>
<dbReference type="PROSITE" id="PS00108">
    <property type="entry name" value="PROTEIN_KINASE_ST"/>
    <property type="match status" value="1"/>
</dbReference>
<dbReference type="Pfam" id="PF13424">
    <property type="entry name" value="TPR_12"/>
    <property type="match status" value="1"/>
</dbReference>
<feature type="repeat" description="TPR" evidence="5">
    <location>
        <begin position="606"/>
        <end position="639"/>
    </location>
</feature>
<evidence type="ECO:0000256" key="1">
    <source>
        <dbReference type="ARBA" id="ARBA00022679"/>
    </source>
</evidence>
<evidence type="ECO:0000313" key="8">
    <source>
        <dbReference type="Proteomes" id="UP000262073"/>
    </source>
</evidence>
<dbReference type="InterPro" id="IPR000719">
    <property type="entry name" value="Prot_kinase_dom"/>
</dbReference>
<dbReference type="PROSITE" id="PS50005">
    <property type="entry name" value="TPR"/>
    <property type="match status" value="3"/>
</dbReference>
<accession>A0A346NQL5</accession>
<dbReference type="KEGG" id="salm:D0Y50_16500"/>
<dbReference type="Pfam" id="PF00069">
    <property type="entry name" value="Pkinase"/>
    <property type="match status" value="1"/>
</dbReference>
<dbReference type="AlphaFoldDB" id="A0A346NQL5"/>
<keyword evidence="8" id="KW-1185">Reference proteome</keyword>
<dbReference type="PANTHER" id="PTHR43289">
    <property type="entry name" value="MITOGEN-ACTIVATED PROTEIN KINASE KINASE KINASE 20-RELATED"/>
    <property type="match status" value="1"/>
</dbReference>
<keyword evidence="1" id="KW-0808">Transferase</keyword>
<dbReference type="PANTHER" id="PTHR43289:SF6">
    <property type="entry name" value="SERINE_THREONINE-PROTEIN KINASE NEKL-3"/>
    <property type="match status" value="1"/>
</dbReference>
<organism evidence="7 8">
    <name type="scientific">Salinimonas sediminis</name>
    <dbReference type="NCBI Taxonomy" id="2303538"/>
    <lineage>
        <taxon>Bacteria</taxon>
        <taxon>Pseudomonadati</taxon>
        <taxon>Pseudomonadota</taxon>
        <taxon>Gammaproteobacteria</taxon>
        <taxon>Alteromonadales</taxon>
        <taxon>Alteromonadaceae</taxon>
        <taxon>Alteromonas/Salinimonas group</taxon>
        <taxon>Salinimonas</taxon>
    </lineage>
</organism>
<keyword evidence="2" id="KW-0547">Nucleotide-binding</keyword>
<dbReference type="Gene3D" id="3.30.200.20">
    <property type="entry name" value="Phosphorylase Kinase, domain 1"/>
    <property type="match status" value="1"/>
</dbReference>
<dbReference type="Proteomes" id="UP000262073">
    <property type="component" value="Chromosome"/>
</dbReference>
<proteinExistence type="predicted"/>
<feature type="repeat" description="TPR" evidence="5">
    <location>
        <begin position="686"/>
        <end position="719"/>
    </location>
</feature>
<reference evidence="7 8" key="1">
    <citation type="submission" date="2018-08" db="EMBL/GenBank/DDBJ databases">
        <title>Salinimonas sediminis sp. nov., a piezophilic bacterium isolated from a deep-sea sediment sample from the New Britain Trench.</title>
        <authorList>
            <person name="Cao J."/>
        </authorList>
    </citation>
    <scope>NUCLEOTIDE SEQUENCE [LARGE SCALE GENOMIC DNA]</scope>
    <source>
        <strain evidence="7 8">N102</strain>
    </source>
</reference>
<keyword evidence="4" id="KW-0067">ATP-binding</keyword>
<dbReference type="InterPro" id="IPR011009">
    <property type="entry name" value="Kinase-like_dom_sf"/>
</dbReference>
<sequence>MNGHTVLPSTPTSLETVTLHSETMLSPGTLLANRFTIVSRLGKGAQAYVYQAFDELLDTTVAIKFLSGAAAAPLNMQTLRNEVLISRSLQHPNIIRVHDVYCDGPDAFFTMTYIPGELLAQRLSIGVSAALYRRWEAQLTQAVMACQSAGILHGDIKPDNLLVTENEDLLLIDFGIGRSLHSAGQSSGHPRYSAPEVIATGIPHPQSDTFSAGRVLQDILQAVSPPHHSAAHRFWRWRTRRRVNQLCAVQPARRPALSRWADNTPSTLPPSRLWAIPTSLALLICLALWLALRTTTPPDKHAATTRQVALIHADGYPLLRTVAKLLRYPLALHPDVALIDAQHTEALITNMALNPLARAQDRVDVASTLGADLVITLELTPANTGLYLIHATATAMPGNEDIFTLSHEVATTTLASGLQSFADNLTRTLFTKLDTPVTLPEIRFAESLTGSDEVLALPAHSPQGLLLRAQQAADIGDIVAARNVLAALLKQPGLHQYWALKANLLKAQIDDNLPLAEQSIGVLIRAFPNRPELLVAQAKVNIWANQPQAAMQNYQQALTLRPNDGYLWFALARLQIMQGDITEALDHTLTRALVTFRRVNDKSGESLILNAFGIGHLRLAEYDEAMRYFTDALALRQPESQPDERAKTLANVAIVASIKGQFSLAEQSLQEALTLVESQHNAPEQAHILDTLGFLHEEQGLYTQALVYYQRGLDLRLDEADTSLQAESMSNVAYMHFLTGDIALAQIYWQQALSLFSQNNDMSHQLRTRQHLVQLGLIKGDIAVV</sequence>
<dbReference type="SUPFAM" id="SSF56112">
    <property type="entry name" value="Protein kinase-like (PK-like)"/>
    <property type="match status" value="1"/>
</dbReference>
<feature type="domain" description="Protein kinase" evidence="6">
    <location>
        <begin position="35"/>
        <end position="336"/>
    </location>
</feature>
<gene>
    <name evidence="7" type="ORF">D0Y50_16500</name>
</gene>
<evidence type="ECO:0000256" key="2">
    <source>
        <dbReference type="ARBA" id="ARBA00022741"/>
    </source>
</evidence>
<keyword evidence="3 7" id="KW-0418">Kinase</keyword>
<evidence type="ECO:0000259" key="6">
    <source>
        <dbReference type="PROSITE" id="PS50011"/>
    </source>
</evidence>
<dbReference type="Gene3D" id="1.25.40.10">
    <property type="entry name" value="Tetratricopeptide repeat domain"/>
    <property type="match status" value="1"/>
</dbReference>
<dbReference type="SMART" id="SM00220">
    <property type="entry name" value="S_TKc"/>
    <property type="match status" value="1"/>
</dbReference>
<evidence type="ECO:0000256" key="3">
    <source>
        <dbReference type="ARBA" id="ARBA00022777"/>
    </source>
</evidence>
<keyword evidence="7" id="KW-0723">Serine/threonine-protein kinase</keyword>
<dbReference type="EMBL" id="CP031769">
    <property type="protein sequence ID" value="AXR07822.1"/>
    <property type="molecule type" value="Genomic_DNA"/>
</dbReference>
<evidence type="ECO:0000256" key="4">
    <source>
        <dbReference type="ARBA" id="ARBA00022840"/>
    </source>
</evidence>
<dbReference type="Pfam" id="PF14559">
    <property type="entry name" value="TPR_19"/>
    <property type="match status" value="1"/>
</dbReference>
<protein>
    <submittedName>
        <fullName evidence="7">Serine/threonine protein kinase</fullName>
    </submittedName>
</protein>
<keyword evidence="5" id="KW-0802">TPR repeat</keyword>
<dbReference type="InterPro" id="IPR008271">
    <property type="entry name" value="Ser/Thr_kinase_AS"/>
</dbReference>
<dbReference type="GO" id="GO:0004674">
    <property type="term" value="F:protein serine/threonine kinase activity"/>
    <property type="evidence" value="ECO:0007669"/>
    <property type="project" value="UniProtKB-KW"/>
</dbReference>